<evidence type="ECO:0000313" key="3">
    <source>
        <dbReference type="Proteomes" id="UP000298787"/>
    </source>
</evidence>
<feature type="region of interest" description="Disordered" evidence="1">
    <location>
        <begin position="1"/>
        <end position="42"/>
    </location>
</feature>
<reference evidence="2 3" key="1">
    <citation type="submission" date="2019-01" db="EMBL/GenBank/DDBJ databases">
        <title>Genome Assembly of Collichthys lucidus.</title>
        <authorList>
            <person name="Cai M."/>
            <person name="Xiao S."/>
        </authorList>
    </citation>
    <scope>NUCLEOTIDE SEQUENCE [LARGE SCALE GENOMIC DNA]</scope>
    <source>
        <strain evidence="2">JT15FE1705JMU</strain>
        <tissue evidence="2">Muscle</tissue>
    </source>
</reference>
<proteinExistence type="predicted"/>
<feature type="compositionally biased region" description="Acidic residues" evidence="1">
    <location>
        <begin position="265"/>
        <end position="277"/>
    </location>
</feature>
<dbReference type="AlphaFoldDB" id="A0A4U5U148"/>
<feature type="compositionally biased region" description="Polar residues" evidence="1">
    <location>
        <begin position="27"/>
        <end position="40"/>
    </location>
</feature>
<dbReference type="STRING" id="240159.A0A4U5U148"/>
<organism evidence="2 3">
    <name type="scientific">Collichthys lucidus</name>
    <name type="common">Big head croaker</name>
    <name type="synonym">Sciaena lucida</name>
    <dbReference type="NCBI Taxonomy" id="240159"/>
    <lineage>
        <taxon>Eukaryota</taxon>
        <taxon>Metazoa</taxon>
        <taxon>Chordata</taxon>
        <taxon>Craniata</taxon>
        <taxon>Vertebrata</taxon>
        <taxon>Euteleostomi</taxon>
        <taxon>Actinopterygii</taxon>
        <taxon>Neopterygii</taxon>
        <taxon>Teleostei</taxon>
        <taxon>Neoteleostei</taxon>
        <taxon>Acanthomorphata</taxon>
        <taxon>Eupercaria</taxon>
        <taxon>Sciaenidae</taxon>
        <taxon>Collichthys</taxon>
    </lineage>
</organism>
<name>A0A4U5U148_COLLU</name>
<feature type="region of interest" description="Disordered" evidence="1">
    <location>
        <begin position="116"/>
        <end position="138"/>
    </location>
</feature>
<feature type="region of interest" description="Disordered" evidence="1">
    <location>
        <begin position="247"/>
        <end position="319"/>
    </location>
</feature>
<gene>
    <name evidence="2" type="ORF">D9C73_000910</name>
</gene>
<dbReference type="EMBL" id="CM014079">
    <property type="protein sequence ID" value="TKS67766.1"/>
    <property type="molecule type" value="Genomic_DNA"/>
</dbReference>
<feature type="compositionally biased region" description="Basic and acidic residues" evidence="1">
    <location>
        <begin position="116"/>
        <end position="133"/>
    </location>
</feature>
<keyword evidence="3" id="KW-1185">Reference proteome</keyword>
<protein>
    <submittedName>
        <fullName evidence="2">Uncharacterized protein</fullName>
    </submittedName>
</protein>
<evidence type="ECO:0000313" key="2">
    <source>
        <dbReference type="EMBL" id="TKS67766.1"/>
    </source>
</evidence>
<dbReference type="Proteomes" id="UP000298787">
    <property type="component" value="Chromosome 2"/>
</dbReference>
<accession>A0A4U5U148</accession>
<feature type="compositionally biased region" description="Basic and acidic residues" evidence="1">
    <location>
        <begin position="1"/>
        <end position="12"/>
    </location>
</feature>
<evidence type="ECO:0000256" key="1">
    <source>
        <dbReference type="SAM" id="MobiDB-lite"/>
    </source>
</evidence>
<sequence length="332" mass="36690">MQQECNGRDANRRPMVQNTTGGGVLNPSATITQGLRSQSPPEKVGVIQQVEDDMAEDKVPPSATSRGERDVELVQPTRLDVPRMATRARWLAEHMILGCVVSAFVMHNNHLDKQHATTSLKERAPPGVKEKDMVGPSPKQMRLDFETKPTSGAELNRLVGRYVVEEMLPVNTVDSPSFRAIAVQTRFANLLDDRGALLAAAKDHLTEKERKEVAHAMCHDPSTAALPDKKMANQMRKLRMKALKEAFMKSSQDSNEKSEATLDTSLDDGEGIYDDAPESSSSLSSGEKSTLKRRNERLHGFSEPNYESSEDEPPSSPDTITISLLIVHVYCK</sequence>